<evidence type="ECO:0000313" key="2">
    <source>
        <dbReference type="Proteomes" id="UP000001072"/>
    </source>
</evidence>
<proteinExistence type="predicted"/>
<sequence>MGLAQQINILIPFAVVSENLTRTLFSYSLVNEIFESRARLGSEISSHETEEVIQIEELRHKPRALGLMDLPLEILNDILEMLNHMARLEGEVIKEDRWETATTWTSGEKQTYMTYLREDPPILNTIQTFSLTSRKIYQLCRPWLWQKLQFPTRLPAPIGLWTNDILLKQGSLVRSLTLELSENCSKPEGSVEYDPYYDNLILNMEDEDPERVSPKNAKDLITRCPNLSELEIRYEVFGESEDAVEVTGFLSDLIPLIISLKHLRQLSLITYLGNGPMVIFPSELLLGLPLLESLSCIDEQWCLYNWPKIITLLTIHSCGDLSPSLACRIIRHIAPCLQDLRLGFEQGDGSWEIDPSWIPGHRLDLPSLTYLKLCTRNPHLLDSFQDCKSLTLLGWTYITLEHCRILSGIVFRPAWPQLKKLVVTRGHDVDQNALNPRNRAIIEDELVSLEHHCKQANIIPIIHRCRPDMP</sequence>
<keyword evidence="2" id="KW-1185">Reference proteome</keyword>
<dbReference type="GeneID" id="18930685"/>
<dbReference type="EMBL" id="GL883134">
    <property type="protein sequence ID" value="EGG01930.1"/>
    <property type="molecule type" value="Genomic_DNA"/>
</dbReference>
<dbReference type="KEGG" id="mlr:MELLADRAFT_66717"/>
<name>F4S0B0_MELLP</name>
<dbReference type="Proteomes" id="UP000001072">
    <property type="component" value="Unassembled WGS sequence"/>
</dbReference>
<accession>F4S0B0</accession>
<dbReference type="InParanoid" id="F4S0B0"/>
<dbReference type="RefSeq" id="XP_007414764.1">
    <property type="nucleotide sequence ID" value="XM_007414702.1"/>
</dbReference>
<reference evidence="2" key="1">
    <citation type="journal article" date="2011" name="Proc. Natl. Acad. Sci. U.S.A.">
        <title>Obligate biotrophy features unraveled by the genomic analysis of rust fungi.</title>
        <authorList>
            <person name="Duplessis S."/>
            <person name="Cuomo C.A."/>
            <person name="Lin Y.-C."/>
            <person name="Aerts A."/>
            <person name="Tisserant E."/>
            <person name="Veneault-Fourrey C."/>
            <person name="Joly D.L."/>
            <person name="Hacquard S."/>
            <person name="Amselem J."/>
            <person name="Cantarel B.L."/>
            <person name="Chiu R."/>
            <person name="Coutinho P.M."/>
            <person name="Feau N."/>
            <person name="Field M."/>
            <person name="Frey P."/>
            <person name="Gelhaye E."/>
            <person name="Goldberg J."/>
            <person name="Grabherr M.G."/>
            <person name="Kodira C.D."/>
            <person name="Kohler A."/>
            <person name="Kuees U."/>
            <person name="Lindquist E.A."/>
            <person name="Lucas S.M."/>
            <person name="Mago R."/>
            <person name="Mauceli E."/>
            <person name="Morin E."/>
            <person name="Murat C."/>
            <person name="Pangilinan J.L."/>
            <person name="Park R."/>
            <person name="Pearson M."/>
            <person name="Quesneville H."/>
            <person name="Rouhier N."/>
            <person name="Sakthikumar S."/>
            <person name="Salamov A.A."/>
            <person name="Schmutz J."/>
            <person name="Selles B."/>
            <person name="Shapiro H."/>
            <person name="Tanguay P."/>
            <person name="Tuskan G.A."/>
            <person name="Henrissat B."/>
            <person name="Van de Peer Y."/>
            <person name="Rouze P."/>
            <person name="Ellis J.G."/>
            <person name="Dodds P.N."/>
            <person name="Schein J.E."/>
            <person name="Zhong S."/>
            <person name="Hamelin R.C."/>
            <person name="Grigoriev I.V."/>
            <person name="Szabo L.J."/>
            <person name="Martin F."/>
        </authorList>
    </citation>
    <scope>NUCLEOTIDE SEQUENCE [LARGE SCALE GENOMIC DNA]</scope>
    <source>
        <strain evidence="2">98AG31 / pathotype 3-4-7</strain>
    </source>
</reference>
<dbReference type="VEuPathDB" id="FungiDB:MELLADRAFT_66717"/>
<dbReference type="InterPro" id="IPR032675">
    <property type="entry name" value="LRR_dom_sf"/>
</dbReference>
<protein>
    <recommendedName>
        <fullName evidence="3">F-box domain-containing protein</fullName>
    </recommendedName>
</protein>
<gene>
    <name evidence="1" type="ORF">MELLADRAFT_66717</name>
</gene>
<evidence type="ECO:0008006" key="3">
    <source>
        <dbReference type="Google" id="ProtNLM"/>
    </source>
</evidence>
<dbReference type="HOGENOM" id="CLU_038719_0_0_1"/>
<evidence type="ECO:0000313" key="1">
    <source>
        <dbReference type="EMBL" id="EGG01930.1"/>
    </source>
</evidence>
<organism evidence="2">
    <name type="scientific">Melampsora larici-populina (strain 98AG31 / pathotype 3-4-7)</name>
    <name type="common">Poplar leaf rust fungus</name>
    <dbReference type="NCBI Taxonomy" id="747676"/>
    <lineage>
        <taxon>Eukaryota</taxon>
        <taxon>Fungi</taxon>
        <taxon>Dikarya</taxon>
        <taxon>Basidiomycota</taxon>
        <taxon>Pucciniomycotina</taxon>
        <taxon>Pucciniomycetes</taxon>
        <taxon>Pucciniales</taxon>
        <taxon>Melampsoraceae</taxon>
        <taxon>Melampsora</taxon>
    </lineage>
</organism>
<dbReference type="SUPFAM" id="SSF52047">
    <property type="entry name" value="RNI-like"/>
    <property type="match status" value="1"/>
</dbReference>
<dbReference type="Gene3D" id="3.80.10.10">
    <property type="entry name" value="Ribonuclease Inhibitor"/>
    <property type="match status" value="1"/>
</dbReference>
<dbReference type="AlphaFoldDB" id="F4S0B0"/>